<dbReference type="SUPFAM" id="SSF56112">
    <property type="entry name" value="Protein kinase-like (PK-like)"/>
    <property type="match status" value="1"/>
</dbReference>
<feature type="region of interest" description="Disordered" evidence="7">
    <location>
        <begin position="36"/>
        <end position="68"/>
    </location>
</feature>
<feature type="region of interest" description="Disordered" evidence="7">
    <location>
        <begin position="601"/>
        <end position="679"/>
    </location>
</feature>
<dbReference type="InterPro" id="IPR051035">
    <property type="entry name" value="Mito_inheritance_9"/>
</dbReference>
<sequence>MPGLVKSSQLSHEAPVPLSVDGVRAKPSVAALLAAFDRERTALHPHTPPAPAPPQSSPPPPSPAPRAAMALDGTHLQTDTVSAQDTDTPKKLPLTWSWELEHQDRKKEAQADAAVHGAPPFQVDRKLLKDIVQEKAQKDVARIQFLGAGTFHKGYLIILVDGSELVARVARRFMPRYKTESEVATMRYLRERTNIPVPDVYHYDANPFNRLGGEYILMSKAAGVPLSRVFHSMPHSELMQLMENLANMILPLYAHRFPKIGSLYLGPDPQPVAQSSSSAPTPTATNHMARTLSMTPVASQQGRAAPTPQSEFHVGPIISWPFFGSNRGELTEINRGPWPSTQSYLEACAEREVTGVRLENEGKTAPHRLHLDPDEIITSRHHKVSALTGDVSDQSDEWDWEESEAEWDGPGNRMYQDYRRMQRTTFLVAHLQEREEKVKEEMGRFIRMMERLGACRREQAEQSGPEEFTLDPHDLNLENVFVDEHDMSKITCIIDWESTTTRPLWAAAHVPAFLQTSPFTSKLFRATVEKLAEARRTVMVDGHPRDLSAIAAEWLQHESAGTRLRMAHRCIEWDGWEEGLVESILGPEEQEEDWFRTWADDEDASRPEPDGDSDATDASPASPLTSTSPTLTEQHSDGEDGSGKRRGSTGSQAAGGKRASVGAAAAPTAAPPRAAQPVKVVAVEKEKERILDQRGDICGGRGGELGRRLEAWLVVNGDGDGRVELPRRWKGDAPGGDDAPT</sequence>
<evidence type="ECO:0000256" key="1">
    <source>
        <dbReference type="ARBA" id="ARBA00004173"/>
    </source>
</evidence>
<feature type="compositionally biased region" description="Low complexity" evidence="7">
    <location>
        <begin position="618"/>
        <end position="632"/>
    </location>
</feature>
<feature type="compositionally biased region" description="Basic and acidic residues" evidence="7">
    <location>
        <begin position="634"/>
        <end position="643"/>
    </location>
</feature>
<keyword evidence="4" id="KW-0809">Transit peptide</keyword>
<evidence type="ECO:0000256" key="4">
    <source>
        <dbReference type="ARBA" id="ARBA00022946"/>
    </source>
</evidence>
<comment type="similarity">
    <text evidence="2">Belongs to the AIM9 family.</text>
</comment>
<keyword evidence="5" id="KW-0496">Mitochondrion</keyword>
<dbReference type="GO" id="GO:0005739">
    <property type="term" value="C:mitochondrion"/>
    <property type="evidence" value="ECO:0007669"/>
    <property type="project" value="UniProtKB-SubCell"/>
</dbReference>
<gene>
    <name evidence="8" type="ORF">PsYK624_027190</name>
</gene>
<feature type="compositionally biased region" description="Low complexity" evidence="7">
    <location>
        <begin position="663"/>
        <end position="679"/>
    </location>
</feature>
<evidence type="ECO:0000256" key="3">
    <source>
        <dbReference type="ARBA" id="ARBA00016197"/>
    </source>
</evidence>
<dbReference type="PANTHER" id="PTHR36091">
    <property type="entry name" value="ALTERED INHERITANCE OF MITOCHONDRIA PROTEIN 9, MITOCHONDRIAL"/>
    <property type="match status" value="1"/>
</dbReference>
<evidence type="ECO:0000256" key="6">
    <source>
        <dbReference type="ARBA" id="ARBA00031849"/>
    </source>
</evidence>
<evidence type="ECO:0000313" key="8">
    <source>
        <dbReference type="EMBL" id="GJE86638.1"/>
    </source>
</evidence>
<protein>
    <recommendedName>
        <fullName evidence="3">Altered inheritance of mitochondria protein 9, mitochondrial</fullName>
    </recommendedName>
    <alternativeName>
        <fullName evidence="6">Found in mitochondrial proteome protein 29</fullName>
    </alternativeName>
</protein>
<dbReference type="Proteomes" id="UP000703269">
    <property type="component" value="Unassembled WGS sequence"/>
</dbReference>
<evidence type="ECO:0000256" key="2">
    <source>
        <dbReference type="ARBA" id="ARBA00005543"/>
    </source>
</evidence>
<evidence type="ECO:0000256" key="5">
    <source>
        <dbReference type="ARBA" id="ARBA00023128"/>
    </source>
</evidence>
<organism evidence="8 9">
    <name type="scientific">Phanerochaete sordida</name>
    <dbReference type="NCBI Taxonomy" id="48140"/>
    <lineage>
        <taxon>Eukaryota</taxon>
        <taxon>Fungi</taxon>
        <taxon>Dikarya</taxon>
        <taxon>Basidiomycota</taxon>
        <taxon>Agaricomycotina</taxon>
        <taxon>Agaricomycetes</taxon>
        <taxon>Polyporales</taxon>
        <taxon>Phanerochaetaceae</taxon>
        <taxon>Phanerochaete</taxon>
    </lineage>
</organism>
<evidence type="ECO:0000313" key="9">
    <source>
        <dbReference type="Proteomes" id="UP000703269"/>
    </source>
</evidence>
<dbReference type="EMBL" id="BPQB01000004">
    <property type="protein sequence ID" value="GJE86638.1"/>
    <property type="molecule type" value="Genomic_DNA"/>
</dbReference>
<dbReference type="Gene3D" id="3.30.200.20">
    <property type="entry name" value="Phosphorylase Kinase, domain 1"/>
    <property type="match status" value="1"/>
</dbReference>
<dbReference type="OrthoDB" id="10003767at2759"/>
<comment type="caution">
    <text evidence="8">The sequence shown here is derived from an EMBL/GenBank/DDBJ whole genome shotgun (WGS) entry which is preliminary data.</text>
</comment>
<name>A0A9P3LA48_9APHY</name>
<accession>A0A9P3LA48</accession>
<feature type="compositionally biased region" description="Pro residues" evidence="7">
    <location>
        <begin position="46"/>
        <end position="64"/>
    </location>
</feature>
<dbReference type="InterPro" id="IPR011009">
    <property type="entry name" value="Kinase-like_dom_sf"/>
</dbReference>
<comment type="subcellular location">
    <subcellularLocation>
        <location evidence="1">Mitochondrion</location>
    </subcellularLocation>
</comment>
<keyword evidence="9" id="KW-1185">Reference proteome</keyword>
<feature type="compositionally biased region" description="Polar residues" evidence="7">
    <location>
        <begin position="1"/>
        <end position="11"/>
    </location>
</feature>
<evidence type="ECO:0000256" key="7">
    <source>
        <dbReference type="SAM" id="MobiDB-lite"/>
    </source>
</evidence>
<feature type="region of interest" description="Disordered" evidence="7">
    <location>
        <begin position="1"/>
        <end position="24"/>
    </location>
</feature>
<dbReference type="PANTHER" id="PTHR36091:SF1">
    <property type="entry name" value="ALTERED INHERITANCE OF MITOCHONDRIA PROTEIN 9, MITOCHONDRIAL"/>
    <property type="match status" value="1"/>
</dbReference>
<reference evidence="8 9" key="1">
    <citation type="submission" date="2021-08" db="EMBL/GenBank/DDBJ databases">
        <title>Draft Genome Sequence of Phanerochaete sordida strain YK-624.</title>
        <authorList>
            <person name="Mori T."/>
            <person name="Dohra H."/>
            <person name="Suzuki T."/>
            <person name="Kawagishi H."/>
            <person name="Hirai H."/>
        </authorList>
    </citation>
    <scope>NUCLEOTIDE SEQUENCE [LARGE SCALE GENOMIC DNA]</scope>
    <source>
        <strain evidence="8 9">YK-624</strain>
    </source>
</reference>
<dbReference type="AlphaFoldDB" id="A0A9P3LA48"/>
<proteinExistence type="inferred from homology"/>